<dbReference type="Pfam" id="PF01565">
    <property type="entry name" value="FAD_binding_4"/>
    <property type="match status" value="1"/>
</dbReference>
<evidence type="ECO:0000259" key="4">
    <source>
        <dbReference type="PROSITE" id="PS51387"/>
    </source>
</evidence>
<dbReference type="PANTHER" id="PTHR13878">
    <property type="entry name" value="GULONOLACTONE OXIDASE"/>
    <property type="match status" value="1"/>
</dbReference>
<feature type="signal peptide" evidence="3">
    <location>
        <begin position="1"/>
        <end position="18"/>
    </location>
</feature>
<keyword evidence="3" id="KW-0732">Signal</keyword>
<comment type="caution">
    <text evidence="5">The sequence shown here is derived from an EMBL/GenBank/DDBJ whole genome shotgun (WGS) entry which is preliminary data.</text>
</comment>
<reference evidence="5" key="1">
    <citation type="submission" date="2023-03" db="EMBL/GenBank/DDBJ databases">
        <title>Massive genome expansion in bonnet fungi (Mycena s.s.) driven by repeated elements and novel gene families across ecological guilds.</title>
        <authorList>
            <consortium name="Lawrence Berkeley National Laboratory"/>
            <person name="Harder C.B."/>
            <person name="Miyauchi S."/>
            <person name="Viragh M."/>
            <person name="Kuo A."/>
            <person name="Thoen E."/>
            <person name="Andreopoulos B."/>
            <person name="Lu D."/>
            <person name="Skrede I."/>
            <person name="Drula E."/>
            <person name="Henrissat B."/>
            <person name="Morin E."/>
            <person name="Kohler A."/>
            <person name="Barry K."/>
            <person name="LaButti K."/>
            <person name="Morin E."/>
            <person name="Salamov A."/>
            <person name="Lipzen A."/>
            <person name="Mereny Z."/>
            <person name="Hegedus B."/>
            <person name="Baldrian P."/>
            <person name="Stursova M."/>
            <person name="Weitz H."/>
            <person name="Taylor A."/>
            <person name="Grigoriev I.V."/>
            <person name="Nagy L.G."/>
            <person name="Martin F."/>
            <person name="Kauserud H."/>
        </authorList>
    </citation>
    <scope>NUCLEOTIDE SEQUENCE</scope>
    <source>
        <strain evidence="5">CBHHK067</strain>
    </source>
</reference>
<dbReference type="InterPro" id="IPR016166">
    <property type="entry name" value="FAD-bd_PCMH"/>
</dbReference>
<dbReference type="Proteomes" id="UP001221757">
    <property type="component" value="Unassembled WGS sequence"/>
</dbReference>
<dbReference type="PANTHER" id="PTHR13878:SF91">
    <property type="entry name" value="FAD BINDING DOMAIN PROTEIN (AFU_ORTHOLOGUE AFUA_6G12070)-RELATED"/>
    <property type="match status" value="1"/>
</dbReference>
<accession>A0AAD7GKL9</accession>
<sequence>MFFARFSAVLLLASFSVAVPSGSLDDQWVYLNKTVDGRLHTAVPFARPCFQQSTLSGSYDEAACLSVETNYLNATVRSGTFATYMATQSETCQKTDAQCTLDWQNITDPAASAAPRTCSQGSISPYYASFANFVSSLLLIFSNQIDVKCAKDVQAAFAFSEKTGVHVVIKNTGHDYKGRSSSPNSLGLWSHNLKSMSYIRQFRPQGCPSHTTFSAATIGAGVQHTELFEFAEAQGVTLPGGACSSVGVTGGYLQGGGHSWLSNIYGLAVDRVLEFEVVTPTGQHLFANACQNSDLFFALRGGGGGTFGFVLSATTKALPKVSYTSVEVTYASDNTTLPKFVSFLISNAVQWSLDGWSGQIRPGSKLVLTAVNTTEAEATAYMSSLRDLATEINGTFSVATTPSYLAFHKTFVIPDALNELDGIPQTIGSRLISADTFADHPDELLSSLLNIVSASAVSFIFANAPYSVSQDASLGPASVTPAWRTSVWHVIAGAGWTFDTPPEVQSLLYAGITASIDPLRAITPSSGAYQNEADLHEPDFSTAYWGENYARLEQIKRKYDPNHLLDCWNCVGWKGANDTLFSCYL</sequence>
<dbReference type="GO" id="GO:0016491">
    <property type="term" value="F:oxidoreductase activity"/>
    <property type="evidence" value="ECO:0007669"/>
    <property type="project" value="UniProtKB-KW"/>
</dbReference>
<evidence type="ECO:0000313" key="6">
    <source>
        <dbReference type="Proteomes" id="UP001221757"/>
    </source>
</evidence>
<dbReference type="Gene3D" id="3.30.465.10">
    <property type="match status" value="2"/>
</dbReference>
<proteinExistence type="inferred from homology"/>
<dbReference type="InterPro" id="IPR036318">
    <property type="entry name" value="FAD-bd_PCMH-like_sf"/>
</dbReference>
<dbReference type="GO" id="GO:0071949">
    <property type="term" value="F:FAD binding"/>
    <property type="evidence" value="ECO:0007669"/>
    <property type="project" value="InterPro"/>
</dbReference>
<comment type="similarity">
    <text evidence="1">Belongs to the oxygen-dependent FAD-linked oxidoreductase family.</text>
</comment>
<protein>
    <submittedName>
        <fullName evidence="5">FAD-binding domain-containing protein</fullName>
    </submittedName>
</protein>
<dbReference type="PROSITE" id="PS51387">
    <property type="entry name" value="FAD_PCMH"/>
    <property type="match status" value="1"/>
</dbReference>
<dbReference type="InterPro" id="IPR050432">
    <property type="entry name" value="FAD-linked_Oxidoreductases_BP"/>
</dbReference>
<dbReference type="InterPro" id="IPR012951">
    <property type="entry name" value="BBE"/>
</dbReference>
<dbReference type="InterPro" id="IPR016169">
    <property type="entry name" value="FAD-bd_PCMH_sub2"/>
</dbReference>
<dbReference type="SUPFAM" id="SSF56176">
    <property type="entry name" value="FAD-binding/transporter-associated domain-like"/>
    <property type="match status" value="1"/>
</dbReference>
<feature type="chain" id="PRO_5041923723" evidence="3">
    <location>
        <begin position="19"/>
        <end position="585"/>
    </location>
</feature>
<keyword evidence="2" id="KW-0560">Oxidoreductase</keyword>
<evidence type="ECO:0000313" key="5">
    <source>
        <dbReference type="EMBL" id="KAJ7693434.1"/>
    </source>
</evidence>
<evidence type="ECO:0000256" key="2">
    <source>
        <dbReference type="ARBA" id="ARBA00023002"/>
    </source>
</evidence>
<dbReference type="Pfam" id="PF08031">
    <property type="entry name" value="BBE"/>
    <property type="match status" value="1"/>
</dbReference>
<dbReference type="AlphaFoldDB" id="A0AAD7GKL9"/>
<feature type="domain" description="FAD-binding PCMH-type" evidence="4">
    <location>
        <begin position="133"/>
        <end position="320"/>
    </location>
</feature>
<evidence type="ECO:0000256" key="1">
    <source>
        <dbReference type="ARBA" id="ARBA00005466"/>
    </source>
</evidence>
<organism evidence="5 6">
    <name type="scientific">Mycena rosella</name>
    <name type="common">Pink bonnet</name>
    <name type="synonym">Agaricus rosellus</name>
    <dbReference type="NCBI Taxonomy" id="1033263"/>
    <lineage>
        <taxon>Eukaryota</taxon>
        <taxon>Fungi</taxon>
        <taxon>Dikarya</taxon>
        <taxon>Basidiomycota</taxon>
        <taxon>Agaricomycotina</taxon>
        <taxon>Agaricomycetes</taxon>
        <taxon>Agaricomycetidae</taxon>
        <taxon>Agaricales</taxon>
        <taxon>Marasmiineae</taxon>
        <taxon>Mycenaceae</taxon>
        <taxon>Mycena</taxon>
    </lineage>
</organism>
<evidence type="ECO:0000256" key="3">
    <source>
        <dbReference type="SAM" id="SignalP"/>
    </source>
</evidence>
<dbReference type="EMBL" id="JARKIE010000046">
    <property type="protein sequence ID" value="KAJ7693434.1"/>
    <property type="molecule type" value="Genomic_DNA"/>
</dbReference>
<name>A0AAD7GKL9_MYCRO</name>
<gene>
    <name evidence="5" type="ORF">B0H17DRAFT_933160</name>
</gene>
<keyword evidence="6" id="KW-1185">Reference proteome</keyword>
<dbReference type="InterPro" id="IPR006094">
    <property type="entry name" value="Oxid_FAD_bind_N"/>
</dbReference>